<dbReference type="GO" id="GO:0005886">
    <property type="term" value="C:plasma membrane"/>
    <property type="evidence" value="ECO:0007669"/>
    <property type="project" value="UniProtKB-SubCell"/>
</dbReference>
<proteinExistence type="predicted"/>
<dbReference type="OrthoDB" id="9812084at2"/>
<sequence length="196" mass="21247">MAVSTLISMSLFALAASLSPGPVNLVGVSSGARFGVRVGCYFVTGATLGFIALFLLIGFGLHQIVGLIPQLMEYIKWAGVAFLLYVSLQLIRDSGELSDRGKTTAPTPWLGAVMQWLNPKAWLASIAGIAAYTHQAEASAVWVFAGIYLVVCWLSLMAWVLLGAWMSDWLSSPRRIRVLNRMLALGLVLSCFAIFY</sequence>
<dbReference type="RefSeq" id="WP_067033281.1">
    <property type="nucleotide sequence ID" value="NZ_FLRA01000006.1"/>
</dbReference>
<dbReference type="EMBL" id="FLRA01000006">
    <property type="protein sequence ID" value="SBT17063.1"/>
    <property type="molecule type" value="Genomic_DNA"/>
</dbReference>
<evidence type="ECO:0000313" key="8">
    <source>
        <dbReference type="EMBL" id="SBT17063.1"/>
    </source>
</evidence>
<dbReference type="Proteomes" id="UP000092871">
    <property type="component" value="Unassembled WGS sequence"/>
</dbReference>
<dbReference type="Pfam" id="PF01810">
    <property type="entry name" value="LysE"/>
    <property type="match status" value="1"/>
</dbReference>
<evidence type="ECO:0000313" key="11">
    <source>
        <dbReference type="Proteomes" id="UP000092871"/>
    </source>
</evidence>
<keyword evidence="3 6" id="KW-0812">Transmembrane</keyword>
<reference evidence="9 10" key="1">
    <citation type="submission" date="2016-06" db="EMBL/GenBank/DDBJ databases">
        <authorList>
            <person name="Rodrigo-Torres L."/>
            <person name="Arahal D.R."/>
        </authorList>
    </citation>
    <scope>NUCLEOTIDE SEQUENCE [LARGE SCALE GENOMIC DNA]</scope>
    <source>
        <strain evidence="9 10">CECT 5116</strain>
    </source>
</reference>
<keyword evidence="4 6" id="KW-1133">Transmembrane helix</keyword>
<dbReference type="GO" id="GO:0033228">
    <property type="term" value="P:cysteine export across plasma membrane"/>
    <property type="evidence" value="ECO:0007669"/>
    <property type="project" value="TreeGrafter"/>
</dbReference>
<comment type="subcellular location">
    <subcellularLocation>
        <location evidence="1">Cell membrane</location>
        <topology evidence="1">Multi-pass membrane protein</topology>
    </subcellularLocation>
</comment>
<feature type="chain" id="PRO_5012995086" evidence="7">
    <location>
        <begin position="16"/>
        <end position="196"/>
    </location>
</feature>
<evidence type="ECO:0000256" key="6">
    <source>
        <dbReference type="SAM" id="Phobius"/>
    </source>
</evidence>
<evidence type="ECO:0000256" key="7">
    <source>
        <dbReference type="SAM" id="SignalP"/>
    </source>
</evidence>
<keyword evidence="5 6" id="KW-0472">Membrane</keyword>
<evidence type="ECO:0000256" key="5">
    <source>
        <dbReference type="ARBA" id="ARBA00023136"/>
    </source>
</evidence>
<feature type="transmembrane region" description="Helical" evidence="6">
    <location>
        <begin position="178"/>
        <end position="195"/>
    </location>
</feature>
<dbReference type="PANTHER" id="PTHR30086">
    <property type="entry name" value="ARGININE EXPORTER PROTEIN ARGO"/>
    <property type="match status" value="1"/>
</dbReference>
<evidence type="ECO:0000313" key="10">
    <source>
        <dbReference type="Proteomes" id="UP000092840"/>
    </source>
</evidence>
<keyword evidence="10" id="KW-1185">Reference proteome</keyword>
<name>A0A1C3JP75_9GAMM</name>
<organism evidence="8 11">
    <name type="scientific">Marinomonas gallaica</name>
    <dbReference type="NCBI Taxonomy" id="1806667"/>
    <lineage>
        <taxon>Bacteria</taxon>
        <taxon>Pseudomonadati</taxon>
        <taxon>Pseudomonadota</taxon>
        <taxon>Gammaproteobacteria</taxon>
        <taxon>Oceanospirillales</taxon>
        <taxon>Oceanospirillaceae</taxon>
        <taxon>Marinomonas</taxon>
    </lineage>
</organism>
<dbReference type="EMBL" id="FLRB01000007">
    <property type="protein sequence ID" value="SBT20630.1"/>
    <property type="molecule type" value="Genomic_DNA"/>
</dbReference>
<protein>
    <submittedName>
        <fullName evidence="8">Cysteine/O-acetylserine efflux protein</fullName>
    </submittedName>
</protein>
<evidence type="ECO:0000256" key="2">
    <source>
        <dbReference type="ARBA" id="ARBA00022475"/>
    </source>
</evidence>
<evidence type="ECO:0000313" key="9">
    <source>
        <dbReference type="EMBL" id="SBT20630.1"/>
    </source>
</evidence>
<dbReference type="Proteomes" id="UP000092840">
    <property type="component" value="Unassembled WGS sequence"/>
</dbReference>
<dbReference type="InterPro" id="IPR001123">
    <property type="entry name" value="LeuE-type"/>
</dbReference>
<evidence type="ECO:0000256" key="1">
    <source>
        <dbReference type="ARBA" id="ARBA00004651"/>
    </source>
</evidence>
<gene>
    <name evidence="8" type="primary">eamB</name>
    <name evidence="8" type="ORF">MGA5115_01151</name>
    <name evidence="9" type="ORF">MGA5116_01217</name>
</gene>
<dbReference type="GO" id="GO:0015171">
    <property type="term" value="F:amino acid transmembrane transporter activity"/>
    <property type="evidence" value="ECO:0007669"/>
    <property type="project" value="TreeGrafter"/>
</dbReference>
<feature type="transmembrane region" description="Helical" evidence="6">
    <location>
        <begin position="41"/>
        <end position="62"/>
    </location>
</feature>
<reference evidence="8 11" key="2">
    <citation type="submission" date="2016-06" db="EMBL/GenBank/DDBJ databases">
        <authorList>
            <person name="Kjaerup R.B."/>
            <person name="Dalgaard T.S."/>
            <person name="Juul-Madsen H.R."/>
        </authorList>
    </citation>
    <scope>NUCLEOTIDE SEQUENCE [LARGE SCALE GENOMIC DNA]</scope>
    <source>
        <strain evidence="8 11">CECT 5115</strain>
    </source>
</reference>
<evidence type="ECO:0000256" key="4">
    <source>
        <dbReference type="ARBA" id="ARBA00022989"/>
    </source>
</evidence>
<evidence type="ECO:0000256" key="3">
    <source>
        <dbReference type="ARBA" id="ARBA00022692"/>
    </source>
</evidence>
<accession>A0A1C3JP75</accession>
<keyword evidence="7" id="KW-0732">Signal</keyword>
<dbReference type="AlphaFoldDB" id="A0A1C3JP75"/>
<feature type="transmembrane region" description="Helical" evidence="6">
    <location>
        <begin position="74"/>
        <end position="91"/>
    </location>
</feature>
<keyword evidence="2" id="KW-1003">Cell membrane</keyword>
<feature type="signal peptide" evidence="7">
    <location>
        <begin position="1"/>
        <end position="15"/>
    </location>
</feature>
<dbReference type="PANTHER" id="PTHR30086:SF20">
    <property type="entry name" value="ARGININE EXPORTER PROTEIN ARGO-RELATED"/>
    <property type="match status" value="1"/>
</dbReference>
<feature type="transmembrane region" description="Helical" evidence="6">
    <location>
        <begin position="141"/>
        <end position="166"/>
    </location>
</feature>